<dbReference type="RefSeq" id="WP_095820857.1">
    <property type="nucleotide sequence ID" value="NZ_NSGH01000001.1"/>
</dbReference>
<proteinExistence type="inferred from homology"/>
<feature type="domain" description="Type I restriction modification DNA specificity" evidence="4">
    <location>
        <begin position="6"/>
        <end position="171"/>
    </location>
</feature>
<dbReference type="Gene3D" id="1.10.287.1120">
    <property type="entry name" value="Bipartite methylase S protein"/>
    <property type="match status" value="1"/>
</dbReference>
<dbReference type="SUPFAM" id="SSF116734">
    <property type="entry name" value="DNA methylase specificity domain"/>
    <property type="match status" value="2"/>
</dbReference>
<dbReference type="PANTHER" id="PTHR30408">
    <property type="entry name" value="TYPE-1 RESTRICTION ENZYME ECOKI SPECIFICITY PROTEIN"/>
    <property type="match status" value="1"/>
</dbReference>
<dbReference type="InterPro" id="IPR052021">
    <property type="entry name" value="Type-I_RS_S_subunit"/>
</dbReference>
<name>A0ABX4HWS7_9BACI</name>
<dbReference type="Gene3D" id="3.90.220.20">
    <property type="entry name" value="DNA methylase specificity domains"/>
    <property type="match status" value="2"/>
</dbReference>
<evidence type="ECO:0000313" key="5">
    <source>
        <dbReference type="EMBL" id="PBB06941.1"/>
    </source>
</evidence>
<dbReference type="GO" id="GO:0004519">
    <property type="term" value="F:endonuclease activity"/>
    <property type="evidence" value="ECO:0007669"/>
    <property type="project" value="UniProtKB-KW"/>
</dbReference>
<sequence length="405" mass="45879">MNEQQGWVSVLLKGNINILTGYSFSSKHFNETEGVPLIRIRDLLTHTPITRYLGNYDSKYLVEKRDILIGMDGEFNIVRWKGPKSLLNQRVAKITSNNDELICEGYLFYKLIKELKTIEALTPATTVKHLAKKDIEQLNLMLPPLNEQKKIAAILSSVDEAIEKTEQIITQTEKVKKGLMQQLLTKGIGHTKFKNTAIGEIPEEWETKNLKEILIKIVGGGTPSRKKVEFFNGSIPWATVKDLNKFEIKDTIEYISTEGLNNSAANLIPANSVIVSTRMAVGRAFKNKVDMAINQDLKALIVDSNFIISDFLLWYYTHKSSDIKRLGTGTTVKGIRLEDLRELIVLLPPIEEQKKIVEVLSLFNDKVFIENQKLDKLKSLKKGLMQQLLTGRARVPVDEDEVVET</sequence>
<comment type="similarity">
    <text evidence="1">Belongs to the type-I restriction system S methylase family.</text>
</comment>
<evidence type="ECO:0000259" key="4">
    <source>
        <dbReference type="Pfam" id="PF01420"/>
    </source>
</evidence>
<evidence type="ECO:0000256" key="3">
    <source>
        <dbReference type="ARBA" id="ARBA00023125"/>
    </source>
</evidence>
<protein>
    <submittedName>
        <fullName evidence="5">Restriction endonuclease</fullName>
    </submittedName>
</protein>
<dbReference type="Proteomes" id="UP000217561">
    <property type="component" value="Unassembled WGS sequence"/>
</dbReference>
<feature type="domain" description="Type I restriction modification DNA specificity" evidence="4">
    <location>
        <begin position="202"/>
        <end position="378"/>
    </location>
</feature>
<dbReference type="InterPro" id="IPR000055">
    <property type="entry name" value="Restrct_endonuc_typeI_TRD"/>
</dbReference>
<dbReference type="PANTHER" id="PTHR30408:SF12">
    <property type="entry name" value="TYPE I RESTRICTION ENZYME MJAVIII SPECIFICITY SUBUNIT"/>
    <property type="match status" value="1"/>
</dbReference>
<gene>
    <name evidence="5" type="ORF">CKW00_00330</name>
</gene>
<accession>A0ABX4HWS7</accession>
<keyword evidence="6" id="KW-1185">Reference proteome</keyword>
<evidence type="ECO:0000256" key="2">
    <source>
        <dbReference type="ARBA" id="ARBA00022747"/>
    </source>
</evidence>
<keyword evidence="5" id="KW-0255">Endonuclease</keyword>
<keyword evidence="3" id="KW-0238">DNA-binding</keyword>
<organism evidence="5 6">
    <name type="scientific">Salimicrobium humidisoli</name>
    <dbReference type="NCBI Taxonomy" id="2029857"/>
    <lineage>
        <taxon>Bacteria</taxon>
        <taxon>Bacillati</taxon>
        <taxon>Bacillota</taxon>
        <taxon>Bacilli</taxon>
        <taxon>Bacillales</taxon>
        <taxon>Bacillaceae</taxon>
        <taxon>Salimicrobium</taxon>
    </lineage>
</organism>
<dbReference type="Pfam" id="PF01420">
    <property type="entry name" value="Methylase_S"/>
    <property type="match status" value="2"/>
</dbReference>
<reference evidence="5 6" key="1">
    <citation type="submission" date="2017-08" db="EMBL/GenBank/DDBJ databases">
        <title>Salimicrobium alkalisoli sp. nov., isolated from saline alkaline soil.</title>
        <authorList>
            <person name="Zhang G."/>
            <person name="Xiong Q."/>
        </authorList>
    </citation>
    <scope>NUCLEOTIDE SEQUENCE [LARGE SCALE GENOMIC DNA]</scope>
    <source>
        <strain evidence="5 6">WN024</strain>
    </source>
</reference>
<dbReference type="CDD" id="cd17285">
    <property type="entry name" value="RMtype1_S_Csp16704I_TRD2-CR2_like"/>
    <property type="match status" value="1"/>
</dbReference>
<dbReference type="CDD" id="cd17257">
    <property type="entry name" value="RMtype1_S_EcoBI-TRD1-CR1_like"/>
    <property type="match status" value="1"/>
</dbReference>
<keyword evidence="5" id="KW-0540">Nuclease</keyword>
<keyword evidence="2" id="KW-0680">Restriction system</keyword>
<dbReference type="InterPro" id="IPR044946">
    <property type="entry name" value="Restrct_endonuc_typeI_TRD_sf"/>
</dbReference>
<comment type="caution">
    <text evidence="5">The sequence shown here is derived from an EMBL/GenBank/DDBJ whole genome shotgun (WGS) entry which is preliminary data.</text>
</comment>
<keyword evidence="5" id="KW-0378">Hydrolase</keyword>
<evidence type="ECO:0000313" key="6">
    <source>
        <dbReference type="Proteomes" id="UP000217561"/>
    </source>
</evidence>
<evidence type="ECO:0000256" key="1">
    <source>
        <dbReference type="ARBA" id="ARBA00010923"/>
    </source>
</evidence>
<dbReference type="EMBL" id="NSGH01000001">
    <property type="protein sequence ID" value="PBB06941.1"/>
    <property type="molecule type" value="Genomic_DNA"/>
</dbReference>